<organism evidence="7">
    <name type="scientific">Echinostoma caproni</name>
    <dbReference type="NCBI Taxonomy" id="27848"/>
    <lineage>
        <taxon>Eukaryota</taxon>
        <taxon>Metazoa</taxon>
        <taxon>Spiralia</taxon>
        <taxon>Lophotrochozoa</taxon>
        <taxon>Platyhelminthes</taxon>
        <taxon>Trematoda</taxon>
        <taxon>Digenea</taxon>
        <taxon>Plagiorchiida</taxon>
        <taxon>Echinostomata</taxon>
        <taxon>Echinostomatoidea</taxon>
        <taxon>Echinostomatidae</taxon>
        <taxon>Echinostoma</taxon>
    </lineage>
</organism>
<keyword evidence="6" id="KW-1185">Reference proteome</keyword>
<feature type="region of interest" description="Disordered" evidence="3">
    <location>
        <begin position="64"/>
        <end position="121"/>
    </location>
</feature>
<sequence>MLTNRITVPRYIYLAYFFRNGACHNPSCFSICVCAHASMQQRGRVRQFGWFPADYVRLIVPSGSGSSNPMPSGDSSSLPPPTVPPAAETTVTTTSQGNEPAAVVPVSNPSTGLSSTPSIVSQSDSRPLVEMMQAIFSYKAAHADELTFEEGAIITVLGRDEPEWWRGRLQSSGAEGLFPVNYVRPYAAPNNNTKSSHAGAQRLIQQNATPRIASKLLAAGPVIFLMNTCRFPERYWQAPKTFLVVFDLASLVSGFNMDS</sequence>
<dbReference type="PANTHER" id="PTHR46026:SF1">
    <property type="entry name" value="RHO-TYPE GUANINE NUCLEOTIDE EXCHANGE FACTOR, ISOFORM F"/>
    <property type="match status" value="1"/>
</dbReference>
<dbReference type="Pfam" id="PF00018">
    <property type="entry name" value="SH3_1"/>
    <property type="match status" value="1"/>
</dbReference>
<proteinExistence type="predicted"/>
<evidence type="ECO:0000256" key="3">
    <source>
        <dbReference type="SAM" id="MobiDB-lite"/>
    </source>
</evidence>
<dbReference type="SMART" id="SM00326">
    <property type="entry name" value="SH3"/>
    <property type="match status" value="1"/>
</dbReference>
<gene>
    <name evidence="5" type="ORF">ECPE_LOCUS13092</name>
</gene>
<dbReference type="InterPro" id="IPR036028">
    <property type="entry name" value="SH3-like_dom_sf"/>
</dbReference>
<reference evidence="7" key="1">
    <citation type="submission" date="2016-06" db="UniProtKB">
        <authorList>
            <consortium name="WormBaseParasite"/>
        </authorList>
    </citation>
    <scope>IDENTIFICATION</scope>
</reference>
<feature type="domain" description="SH3" evidence="4">
    <location>
        <begin position="127"/>
        <end position="188"/>
    </location>
</feature>
<dbReference type="SUPFAM" id="SSF50044">
    <property type="entry name" value="SH3-domain"/>
    <property type="match status" value="1"/>
</dbReference>
<evidence type="ECO:0000256" key="1">
    <source>
        <dbReference type="ARBA" id="ARBA00022443"/>
    </source>
</evidence>
<dbReference type="Proteomes" id="UP000272942">
    <property type="component" value="Unassembled WGS sequence"/>
</dbReference>
<name>A0A183B1K7_9TREM</name>
<dbReference type="EMBL" id="UZAN01054290">
    <property type="protein sequence ID" value="VDP90364.1"/>
    <property type="molecule type" value="Genomic_DNA"/>
</dbReference>
<evidence type="ECO:0000313" key="7">
    <source>
        <dbReference type="WBParaSite" id="ECPE_0001313001-mRNA-1"/>
    </source>
</evidence>
<evidence type="ECO:0000256" key="2">
    <source>
        <dbReference type="PROSITE-ProRule" id="PRU00192"/>
    </source>
</evidence>
<dbReference type="AlphaFoldDB" id="A0A183B1K7"/>
<dbReference type="WBParaSite" id="ECPE_0001313001-mRNA-1">
    <property type="protein sequence ID" value="ECPE_0001313001-mRNA-1"/>
    <property type="gene ID" value="ECPE_0001313001"/>
</dbReference>
<feature type="compositionally biased region" description="Low complexity" evidence="3">
    <location>
        <begin position="85"/>
        <end position="94"/>
    </location>
</feature>
<evidence type="ECO:0000259" key="4">
    <source>
        <dbReference type="PROSITE" id="PS50002"/>
    </source>
</evidence>
<dbReference type="OrthoDB" id="207120at2759"/>
<dbReference type="InterPro" id="IPR001452">
    <property type="entry name" value="SH3_domain"/>
</dbReference>
<protein>
    <submittedName>
        <fullName evidence="7">SH3 domain-containing protein</fullName>
    </submittedName>
</protein>
<dbReference type="PANTHER" id="PTHR46026">
    <property type="entry name" value="RHO-TYPE GUANINE NUCLEOTIDE EXCHANGE FACTOR, ISOFORM F"/>
    <property type="match status" value="1"/>
</dbReference>
<dbReference type="PROSITE" id="PS50002">
    <property type="entry name" value="SH3"/>
    <property type="match status" value="1"/>
</dbReference>
<feature type="compositionally biased region" description="Low complexity" evidence="3">
    <location>
        <begin position="64"/>
        <end position="77"/>
    </location>
</feature>
<evidence type="ECO:0000313" key="6">
    <source>
        <dbReference type="Proteomes" id="UP000272942"/>
    </source>
</evidence>
<evidence type="ECO:0000313" key="5">
    <source>
        <dbReference type="EMBL" id="VDP90364.1"/>
    </source>
</evidence>
<reference evidence="5 6" key="2">
    <citation type="submission" date="2018-11" db="EMBL/GenBank/DDBJ databases">
        <authorList>
            <consortium name="Pathogen Informatics"/>
        </authorList>
    </citation>
    <scope>NUCLEOTIDE SEQUENCE [LARGE SCALE GENOMIC DNA]</scope>
    <source>
        <strain evidence="5 6">Egypt</strain>
    </source>
</reference>
<dbReference type="PRINTS" id="PR00452">
    <property type="entry name" value="SH3DOMAIN"/>
</dbReference>
<dbReference type="Gene3D" id="2.30.30.40">
    <property type="entry name" value="SH3 Domains"/>
    <property type="match status" value="1"/>
</dbReference>
<keyword evidence="1 2" id="KW-0728">SH3 domain</keyword>
<accession>A0A183B1K7</accession>
<feature type="compositionally biased region" description="Polar residues" evidence="3">
    <location>
        <begin position="107"/>
        <end position="121"/>
    </location>
</feature>